<proteinExistence type="predicted"/>
<dbReference type="InterPro" id="IPR031922">
    <property type="entry name" value="Pesticin_C"/>
</dbReference>
<evidence type="ECO:0000256" key="2">
    <source>
        <dbReference type="ARBA" id="ARBA00022638"/>
    </source>
</evidence>
<evidence type="ECO:0000256" key="3">
    <source>
        <dbReference type="SAM" id="MobiDB-lite"/>
    </source>
</evidence>
<feature type="compositionally biased region" description="Low complexity" evidence="3">
    <location>
        <begin position="28"/>
        <end position="49"/>
    </location>
</feature>
<evidence type="ECO:0000259" key="4">
    <source>
        <dbReference type="Pfam" id="PF16754"/>
    </source>
</evidence>
<dbReference type="AlphaFoldDB" id="A0A1M4ITC8"/>
<evidence type="ECO:0000313" key="6">
    <source>
        <dbReference type="Proteomes" id="UP000184997"/>
    </source>
</evidence>
<dbReference type="Pfam" id="PF16754">
    <property type="entry name" value="Pesticin"/>
    <property type="match status" value="1"/>
</dbReference>
<name>A0A1M4ITC8_9XANT</name>
<dbReference type="EMBL" id="FLUK01000297">
    <property type="protein sequence ID" value="SBV89557.1"/>
    <property type="molecule type" value="Genomic_DNA"/>
</dbReference>
<protein>
    <recommendedName>
        <fullName evidence="4">Pesticin C-terminal domain-containing protein</fullName>
    </recommendedName>
</protein>
<dbReference type="Gene3D" id="1.10.530.40">
    <property type="match status" value="1"/>
</dbReference>
<dbReference type="SUPFAM" id="SSF53955">
    <property type="entry name" value="Lysozyme-like"/>
    <property type="match status" value="1"/>
</dbReference>
<dbReference type="CDD" id="cd16902">
    <property type="entry name" value="pesticin_lyz"/>
    <property type="match status" value="1"/>
</dbReference>
<dbReference type="GO" id="GO:0003796">
    <property type="term" value="F:lysozyme activity"/>
    <property type="evidence" value="ECO:0007669"/>
    <property type="project" value="InterPro"/>
</dbReference>
<dbReference type="RefSeq" id="WP_009612209.1">
    <property type="nucleotide sequence ID" value="NZ_CP076252.1"/>
</dbReference>
<dbReference type="GO" id="GO:0042742">
    <property type="term" value="P:defense response to bacterium"/>
    <property type="evidence" value="ECO:0007669"/>
    <property type="project" value="UniProtKB-KW"/>
</dbReference>
<dbReference type="Proteomes" id="UP000184997">
    <property type="component" value="Unassembled WGS sequence"/>
</dbReference>
<dbReference type="InterPro" id="IPR023347">
    <property type="entry name" value="Lysozyme_dom_sf"/>
</dbReference>
<feature type="compositionally biased region" description="Polar residues" evidence="3">
    <location>
        <begin position="59"/>
        <end position="68"/>
    </location>
</feature>
<sequence length="261" mass="27945">MTTKKYDSRSRYLRAGISSDTGSTVAFPTVTAVPPDTSTTTTPTVTTSPPGGGGGELEQNPNCSSPTRSVDNQFISDREGGQQLTGYVPSGNSGVTIATGIDLNGRTQSSMSELGWPQSLIDQLLPYCSVTGEDAKALIARSPLTITTDQANLMDNSVMQKTYDRLANAYDGATTFTDFDRLPSNTQTALADLAYQYGDGSNLAVRAPNFWSQITSGDWTGAIQNLRNFGDDFSTRRNAEADLIQKDVNSYVMPTSDNPCT</sequence>
<organism evidence="5 6">
    <name type="scientific">Xanthomonas graminis pv. graminis</name>
    <dbReference type="NCBI Taxonomy" id="134874"/>
    <lineage>
        <taxon>Bacteria</taxon>
        <taxon>Pseudomonadati</taxon>
        <taxon>Pseudomonadota</taxon>
        <taxon>Gammaproteobacteria</taxon>
        <taxon>Lysobacterales</taxon>
        <taxon>Lysobacteraceae</taxon>
        <taxon>Xanthomonas</taxon>
        <taxon>Xanthomonas translucens group</taxon>
        <taxon>Xanthomonas graminis</taxon>
    </lineage>
</organism>
<feature type="domain" description="Pesticin C-terminal" evidence="4">
    <location>
        <begin position="70"/>
        <end position="219"/>
    </location>
</feature>
<accession>A0A1M4ITC8</accession>
<evidence type="ECO:0000313" key="5">
    <source>
        <dbReference type="EMBL" id="SBV89557.1"/>
    </source>
</evidence>
<feature type="region of interest" description="Disordered" evidence="3">
    <location>
        <begin position="19"/>
        <end position="68"/>
    </location>
</feature>
<dbReference type="GO" id="GO:0031640">
    <property type="term" value="P:killing of cells of another organism"/>
    <property type="evidence" value="ECO:0007669"/>
    <property type="project" value="UniProtKB-KW"/>
</dbReference>
<reference evidence="6" key="1">
    <citation type="submission" date="2016-07" db="EMBL/GenBank/DDBJ databases">
        <authorList>
            <person name="Florea S."/>
            <person name="Webb J.S."/>
            <person name="Jaromczyk J."/>
            <person name="Schardl C.L."/>
        </authorList>
    </citation>
    <scope>NUCLEOTIDE SEQUENCE [LARGE SCALE GENOMIC DNA]</scope>
</reference>
<keyword evidence="2" id="KW-0081">Bacteriolytic enzyme</keyword>
<dbReference type="InterPro" id="IPR023346">
    <property type="entry name" value="Lysozyme-like_dom_sf"/>
</dbReference>
<evidence type="ECO:0000256" key="1">
    <source>
        <dbReference type="ARBA" id="ARBA00022529"/>
    </source>
</evidence>
<keyword evidence="1" id="KW-0929">Antimicrobial</keyword>
<gene>
    <name evidence="5" type="ORF">XTGNCPPB3709_3521</name>
</gene>